<evidence type="ECO:0000256" key="6">
    <source>
        <dbReference type="PROSITE-ProRule" id="PRU00433"/>
    </source>
</evidence>
<dbReference type="InterPro" id="IPR029062">
    <property type="entry name" value="Class_I_gatase-like"/>
</dbReference>
<dbReference type="Pfam" id="PF06283">
    <property type="entry name" value="ThuA"/>
    <property type="match status" value="1"/>
</dbReference>
<feature type="domain" description="Cytochrome c" evidence="8">
    <location>
        <begin position="847"/>
        <end position="942"/>
    </location>
</feature>
<evidence type="ECO:0000259" key="8">
    <source>
        <dbReference type="PROSITE" id="PS51007"/>
    </source>
</evidence>
<dbReference type="EMBL" id="JBHUHV010000004">
    <property type="protein sequence ID" value="MFD2065633.1"/>
    <property type="molecule type" value="Genomic_DNA"/>
</dbReference>
<keyword evidence="10" id="KW-1185">Reference proteome</keyword>
<sequence length="1133" mass="126168">MKINASVSVFLVLLLICCSCSNKRPGKPKVLVFSKTSGFHHSAIADGNTAIIKLGEENGFEVDTTTNASYFQEDSLKQYAAVVFLSTTGDVLNHYQEADFERYIQAGGGFVGIHAATDTEYDWGWYGRLVGAYFVSHPRPQEAVLNVVNRNHASTEHLPEQWKRTDEWYNFDKLNKNVNVLIAIDEKSYEGGTNGDMHPMAWYHDYEGGRAFYTELGHTEESYQNPQYLQHILGGIQYAIGDNKELDYDKAVTLRVPEDDRFVRTVLTQGAFFEPTEMAILPNLDILVAQRRGEIMLFDHETEDVRQVGFLDVYHMAQVPDVNAEEGVLGIAADPDFRENNFVFIYYSPADTSVNRLSRFVYRDGVLDMKSEKVILQLYSQRNICCHTGGSIAFGPGNLLYLSTGDNSTPFDEKGQRYTNNGYAPLDDRPGHEQFDARRTSGNTNDLRGKIIRIKVNEDGTYSIPEGNLFPGNNPKARPEIYTMGHRNPYRISVDQKNGYLYWGDVGPDAREDSLIARGPRGYDEVNQARKPGYFGWPLFIGDNYAYHQYNYATGDAGPTADPAKPVNRSRNNTGLQQLPPAQPAFIWYPYGESPDFPQVGSGGRSAMAGPVYYTDMYPQSTRYAEYYNGKLFIYDWIRNWIKVVTMLPNGDLDKMEPFIENADFVAPMDMEVGPDGKIYVLEYGQGWFSKNPEAGLSRIDYLSGNRPPKIKELTVNKTSGKLPFTAIAKVEATDPENDRMRYVWKVGNRIKETWEPTLEYTFGRAGDNDISVEVFDIKNASAKSNIVSLYAGNEQPQVNLALQGNRSFYFKGKPVQYQTKIVDPDGSVDKNNLFISADYVEGVDLAGASMGHQVVSEEILGKNLMLNSDCKSCHQVEEKSIGPAFMQVAQRYRKNPSAYLHLTNKIIEGGSGVWGEANMPAHPDMSATEARQIVKWVLSLGETENAKKSLPANGQLMPQVSTQQQQNTILKLTATYTDQGDAGIRPLSASDAVYLRSNLIDVAELSEVKGFASKDSSGSEYLVFPAGEAWLKVEQLDLTGIRGIGLAGFGSGQANQYQVEVRLGQPTGRKIGEGQISFSTANGRETAIVSIQQVVNKELNDVYIVVKPLSAAGGRKPLLKTVQFLPQTSPAL</sequence>
<dbReference type="Pfam" id="PF07995">
    <property type="entry name" value="GSDH"/>
    <property type="match status" value="1"/>
</dbReference>
<dbReference type="InterPro" id="IPR029010">
    <property type="entry name" value="ThuA-like"/>
</dbReference>
<evidence type="ECO:0000256" key="7">
    <source>
        <dbReference type="SAM" id="MobiDB-lite"/>
    </source>
</evidence>
<dbReference type="SUPFAM" id="SSF46626">
    <property type="entry name" value="Cytochrome c"/>
    <property type="match status" value="1"/>
</dbReference>
<keyword evidence="3 6" id="KW-0479">Metal-binding</keyword>
<dbReference type="PANTHER" id="PTHR40469:SF2">
    <property type="entry name" value="GALACTOSE-BINDING DOMAIN-LIKE SUPERFAMILY PROTEIN"/>
    <property type="match status" value="1"/>
</dbReference>
<dbReference type="SUPFAM" id="SSF50952">
    <property type="entry name" value="Soluble quinoprotein glucose dehydrogenase"/>
    <property type="match status" value="1"/>
</dbReference>
<dbReference type="InterPro" id="IPR011042">
    <property type="entry name" value="6-blade_b-propeller_TolB-like"/>
</dbReference>
<dbReference type="Gene3D" id="3.40.50.880">
    <property type="match status" value="1"/>
</dbReference>
<dbReference type="InterPro" id="IPR011041">
    <property type="entry name" value="Quinoprot_gluc/sorb_DH_b-prop"/>
</dbReference>
<accession>A0ABW4WSG9</accession>
<evidence type="ECO:0000313" key="10">
    <source>
        <dbReference type="Proteomes" id="UP001597369"/>
    </source>
</evidence>
<dbReference type="PRINTS" id="PR00606">
    <property type="entry name" value="CYTCHROMECID"/>
</dbReference>
<keyword evidence="1" id="KW-0813">Transport</keyword>
<dbReference type="InterPro" id="IPR036909">
    <property type="entry name" value="Cyt_c-like_dom_sf"/>
</dbReference>
<keyword evidence="4" id="KW-0249">Electron transport</keyword>
<dbReference type="Proteomes" id="UP001597369">
    <property type="component" value="Unassembled WGS sequence"/>
</dbReference>
<evidence type="ECO:0000256" key="2">
    <source>
        <dbReference type="ARBA" id="ARBA00022617"/>
    </source>
</evidence>
<dbReference type="InterPro" id="IPR009056">
    <property type="entry name" value="Cyt_c-like_dom"/>
</dbReference>
<dbReference type="PROSITE" id="PS51007">
    <property type="entry name" value="CYTC"/>
    <property type="match status" value="1"/>
</dbReference>
<name>A0ABW4WSG9_9BACT</name>
<dbReference type="InterPro" id="IPR002324">
    <property type="entry name" value="Cyt_c_ID"/>
</dbReference>
<evidence type="ECO:0000256" key="3">
    <source>
        <dbReference type="ARBA" id="ARBA00022723"/>
    </source>
</evidence>
<dbReference type="Pfam" id="PF00034">
    <property type="entry name" value="Cytochrom_C"/>
    <property type="match status" value="1"/>
</dbReference>
<evidence type="ECO:0000256" key="4">
    <source>
        <dbReference type="ARBA" id="ARBA00022982"/>
    </source>
</evidence>
<protein>
    <submittedName>
        <fullName evidence="9">ThuA domain-containing protein</fullName>
    </submittedName>
</protein>
<evidence type="ECO:0000313" key="9">
    <source>
        <dbReference type="EMBL" id="MFD2065633.1"/>
    </source>
</evidence>
<evidence type="ECO:0000256" key="1">
    <source>
        <dbReference type="ARBA" id="ARBA00022448"/>
    </source>
</evidence>
<keyword evidence="2 6" id="KW-0349">Heme</keyword>
<proteinExistence type="predicted"/>
<dbReference type="SUPFAM" id="SSF52317">
    <property type="entry name" value="Class I glutamine amidotransferase-like"/>
    <property type="match status" value="1"/>
</dbReference>
<feature type="region of interest" description="Disordered" evidence="7">
    <location>
        <begin position="557"/>
        <end position="579"/>
    </location>
</feature>
<dbReference type="InterPro" id="IPR012938">
    <property type="entry name" value="Glc/Sorbosone_DH"/>
</dbReference>
<organism evidence="9 10">
    <name type="scientific">Pontibacter silvestris</name>
    <dbReference type="NCBI Taxonomy" id="2305183"/>
    <lineage>
        <taxon>Bacteria</taxon>
        <taxon>Pseudomonadati</taxon>
        <taxon>Bacteroidota</taxon>
        <taxon>Cytophagia</taxon>
        <taxon>Cytophagales</taxon>
        <taxon>Hymenobacteraceae</taxon>
        <taxon>Pontibacter</taxon>
    </lineage>
</organism>
<comment type="caution">
    <text evidence="9">The sequence shown here is derived from an EMBL/GenBank/DDBJ whole genome shotgun (WGS) entry which is preliminary data.</text>
</comment>
<dbReference type="Gene3D" id="2.120.10.30">
    <property type="entry name" value="TolB, C-terminal domain"/>
    <property type="match status" value="1"/>
</dbReference>
<keyword evidence="5 6" id="KW-0408">Iron</keyword>
<gene>
    <name evidence="9" type="ORF">ACFSKU_01950</name>
</gene>
<dbReference type="Gene3D" id="1.10.760.10">
    <property type="entry name" value="Cytochrome c-like domain"/>
    <property type="match status" value="1"/>
</dbReference>
<dbReference type="PANTHER" id="PTHR40469">
    <property type="entry name" value="SECRETED GLYCOSYL HYDROLASE"/>
    <property type="match status" value="1"/>
</dbReference>
<evidence type="ECO:0000256" key="5">
    <source>
        <dbReference type="ARBA" id="ARBA00023004"/>
    </source>
</evidence>
<reference evidence="10" key="1">
    <citation type="journal article" date="2019" name="Int. J. Syst. Evol. Microbiol.">
        <title>The Global Catalogue of Microorganisms (GCM) 10K type strain sequencing project: providing services to taxonomists for standard genome sequencing and annotation.</title>
        <authorList>
            <consortium name="The Broad Institute Genomics Platform"/>
            <consortium name="The Broad Institute Genome Sequencing Center for Infectious Disease"/>
            <person name="Wu L."/>
            <person name="Ma J."/>
        </authorList>
    </citation>
    <scope>NUCLEOTIDE SEQUENCE [LARGE SCALE GENOMIC DNA]</scope>
    <source>
        <strain evidence="10">JCM 16545</strain>
    </source>
</reference>
<dbReference type="RefSeq" id="WP_229961986.1">
    <property type="nucleotide sequence ID" value="NZ_JAJJWI010000017.1"/>
</dbReference>